<accession>A0A926IGM2</accession>
<evidence type="ECO:0000256" key="5">
    <source>
        <dbReference type="ARBA" id="ARBA00023136"/>
    </source>
</evidence>
<evidence type="ECO:0000313" key="7">
    <source>
        <dbReference type="Proteomes" id="UP000623678"/>
    </source>
</evidence>
<dbReference type="AlphaFoldDB" id="A0A926IGM2"/>
<dbReference type="SUPFAM" id="SSF140478">
    <property type="entry name" value="LemA-like"/>
    <property type="match status" value="1"/>
</dbReference>
<dbReference type="InterPro" id="IPR023353">
    <property type="entry name" value="LemA-like_dom_sf"/>
</dbReference>
<evidence type="ECO:0000256" key="2">
    <source>
        <dbReference type="ARBA" id="ARBA00008854"/>
    </source>
</evidence>
<reference evidence="6" key="1">
    <citation type="submission" date="2020-08" db="EMBL/GenBank/DDBJ databases">
        <title>Genome public.</title>
        <authorList>
            <person name="Liu C."/>
            <person name="Sun Q."/>
        </authorList>
    </citation>
    <scope>NUCLEOTIDE SEQUENCE</scope>
    <source>
        <strain evidence="6">NSJ-64</strain>
    </source>
</reference>
<dbReference type="PANTHER" id="PTHR34478:SF2">
    <property type="entry name" value="MEMBRANE PROTEIN"/>
    <property type="match status" value="1"/>
</dbReference>
<name>A0A926IGM2_9FIRM</name>
<comment type="subcellular location">
    <subcellularLocation>
        <location evidence="1">Membrane</location>
        <topology evidence="1">Single-pass membrane protein</topology>
    </subcellularLocation>
</comment>
<dbReference type="EMBL" id="JACRTD010000001">
    <property type="protein sequence ID" value="MBC8584401.1"/>
    <property type="molecule type" value="Genomic_DNA"/>
</dbReference>
<proteinExistence type="inferred from homology"/>
<keyword evidence="5" id="KW-0472">Membrane</keyword>
<gene>
    <name evidence="6" type="ORF">H8705_02230</name>
</gene>
<dbReference type="Proteomes" id="UP000623678">
    <property type="component" value="Unassembled WGS sequence"/>
</dbReference>
<dbReference type="Gene3D" id="1.20.1440.20">
    <property type="entry name" value="LemA-like domain"/>
    <property type="match status" value="1"/>
</dbReference>
<evidence type="ECO:0000256" key="3">
    <source>
        <dbReference type="ARBA" id="ARBA00022692"/>
    </source>
</evidence>
<dbReference type="GO" id="GO:0016020">
    <property type="term" value="C:membrane"/>
    <property type="evidence" value="ECO:0007669"/>
    <property type="project" value="UniProtKB-SubCell"/>
</dbReference>
<evidence type="ECO:0000256" key="1">
    <source>
        <dbReference type="ARBA" id="ARBA00004167"/>
    </source>
</evidence>
<keyword evidence="7" id="KW-1185">Reference proteome</keyword>
<sequence>MKKLSTGMIALIVVIALLVVFSVMAVGVYNGMISTRENVNTAQAAIDAQLMRRADLIPNLVETVKGLSAQEQSVIDSVTEARTQLAGAQSMEEKAAANDQLSSALSRLLMVVENYPEIQSSQGYISLMDELSGTENRITVARTDYNEAVKEYNLKITRFPGSLFAGIFGFEKAEYFTAPDSAQDAPQVDFS</sequence>
<comment type="caution">
    <text evidence="6">The sequence shown here is derived from an EMBL/GenBank/DDBJ whole genome shotgun (WGS) entry which is preliminary data.</text>
</comment>
<keyword evidence="3" id="KW-0812">Transmembrane</keyword>
<organism evidence="6 7">
    <name type="scientific">Youxingia wuxianensis</name>
    <dbReference type="NCBI Taxonomy" id="2763678"/>
    <lineage>
        <taxon>Bacteria</taxon>
        <taxon>Bacillati</taxon>
        <taxon>Bacillota</taxon>
        <taxon>Clostridia</taxon>
        <taxon>Eubacteriales</taxon>
        <taxon>Oscillospiraceae</taxon>
        <taxon>Youxingia</taxon>
    </lineage>
</organism>
<keyword evidence="4" id="KW-1133">Transmembrane helix</keyword>
<dbReference type="Pfam" id="PF04011">
    <property type="entry name" value="LemA"/>
    <property type="match status" value="1"/>
</dbReference>
<dbReference type="PANTHER" id="PTHR34478">
    <property type="entry name" value="PROTEIN LEMA"/>
    <property type="match status" value="1"/>
</dbReference>
<dbReference type="InterPro" id="IPR007156">
    <property type="entry name" value="MamQ_LemA"/>
</dbReference>
<evidence type="ECO:0000256" key="4">
    <source>
        <dbReference type="ARBA" id="ARBA00022989"/>
    </source>
</evidence>
<dbReference type="RefSeq" id="WP_262394221.1">
    <property type="nucleotide sequence ID" value="NZ_JACRTD010000001.1"/>
</dbReference>
<comment type="similarity">
    <text evidence="2">Belongs to the LemA family.</text>
</comment>
<protein>
    <submittedName>
        <fullName evidence="6">LemA family protein</fullName>
    </submittedName>
</protein>
<evidence type="ECO:0000313" key="6">
    <source>
        <dbReference type="EMBL" id="MBC8584401.1"/>
    </source>
</evidence>